<sequence length="98" mass="11429">MDFDGLKRDNVVVNGGRRNSCPRERKIPLLFTKRGIGKESNDRLQNFPKMAWIHANFPSNSKRQKWNTKSDHNCHSPPRKFLSEKIKIPEPFIQAGNR</sequence>
<evidence type="ECO:0000313" key="2">
    <source>
        <dbReference type="Proteomes" id="UP001168821"/>
    </source>
</evidence>
<name>A0AA38IJ57_9CUCU</name>
<dbReference type="AlphaFoldDB" id="A0AA38IJ57"/>
<proteinExistence type="predicted"/>
<dbReference type="Proteomes" id="UP001168821">
    <property type="component" value="Unassembled WGS sequence"/>
</dbReference>
<organism evidence="1 2">
    <name type="scientific">Zophobas morio</name>
    <dbReference type="NCBI Taxonomy" id="2755281"/>
    <lineage>
        <taxon>Eukaryota</taxon>
        <taxon>Metazoa</taxon>
        <taxon>Ecdysozoa</taxon>
        <taxon>Arthropoda</taxon>
        <taxon>Hexapoda</taxon>
        <taxon>Insecta</taxon>
        <taxon>Pterygota</taxon>
        <taxon>Neoptera</taxon>
        <taxon>Endopterygota</taxon>
        <taxon>Coleoptera</taxon>
        <taxon>Polyphaga</taxon>
        <taxon>Cucujiformia</taxon>
        <taxon>Tenebrionidae</taxon>
        <taxon>Zophobas</taxon>
    </lineage>
</organism>
<evidence type="ECO:0000313" key="1">
    <source>
        <dbReference type="EMBL" id="KAJ3655002.1"/>
    </source>
</evidence>
<protein>
    <submittedName>
        <fullName evidence="1">Uncharacterized protein</fullName>
    </submittedName>
</protein>
<dbReference type="EMBL" id="JALNTZ010000004">
    <property type="protein sequence ID" value="KAJ3655002.1"/>
    <property type="molecule type" value="Genomic_DNA"/>
</dbReference>
<keyword evidence="2" id="KW-1185">Reference proteome</keyword>
<gene>
    <name evidence="1" type="ORF">Zmor_014150</name>
</gene>
<accession>A0AA38IJ57</accession>
<comment type="caution">
    <text evidence="1">The sequence shown here is derived from an EMBL/GenBank/DDBJ whole genome shotgun (WGS) entry which is preliminary data.</text>
</comment>
<reference evidence="1" key="1">
    <citation type="journal article" date="2023" name="G3 (Bethesda)">
        <title>Whole genome assemblies of Zophobas morio and Tenebrio molitor.</title>
        <authorList>
            <person name="Kaur S."/>
            <person name="Stinson S.A."/>
            <person name="diCenzo G.C."/>
        </authorList>
    </citation>
    <scope>NUCLEOTIDE SEQUENCE</scope>
    <source>
        <strain evidence="1">QUZm001</strain>
    </source>
</reference>